<evidence type="ECO:0000259" key="4">
    <source>
        <dbReference type="Pfam" id="PF00135"/>
    </source>
</evidence>
<reference evidence="5" key="1">
    <citation type="journal article" date="2014" name="Int. J. Syst. Evol. Microbiol.">
        <title>Complete genome sequence of Corynebacterium casei LMG S-19264T (=DSM 44701T), isolated from a smear-ripened cheese.</title>
        <authorList>
            <consortium name="US DOE Joint Genome Institute (JGI-PGF)"/>
            <person name="Walter F."/>
            <person name="Albersmeier A."/>
            <person name="Kalinowski J."/>
            <person name="Ruckert C."/>
        </authorList>
    </citation>
    <scope>NUCLEOTIDE SEQUENCE</scope>
    <source>
        <strain evidence="5">JCM 4059</strain>
    </source>
</reference>
<evidence type="ECO:0000313" key="5">
    <source>
        <dbReference type="EMBL" id="GHF26661.1"/>
    </source>
</evidence>
<sequence length="523" mass="54792">MTATKPVTNDSSAGPVEIRLSTGAVRGRREAVRGGVVAFRGVPYGVSEGRFGVPRGCAAWGGVLAADGDVGTVPWQPVSPVGALMGDPAPGVQTEECLTVNVWAPEPGEGPRPVLVWLPGGNFLTGGADLPRYDGAELAAQERIVVVVVNHRLGALGFLAPEWAGPAELVGSGAGVDFKATSGSGYVTNAGLLDQIAALRWVKNEVRAFGGDPERITVAGQSSGAQGLAALLALPQVRPLFRRAVLHSPPLAGTAPGREEAAETAARFLDAAGVRDPEGLRALPAERILAAQQQTGPRFGPVVDGAVVLAPDPLEALRAAPPLDGVDVLTGVTRNECALWLGLSDNPAHATREGALDVFRARFGERAEEALDRYVATAVAVRDVLPTAVEDLQSDTAFAVPTQRLAATLHALGARTRLYRFDWQVPGRNAALRACHCLDVAFLLGGEQARRAPLLADADPAETASLRRRMRALWGEYVRTGLPAPEDEWPAYDPAAPAVRVVGGDLDGVVLRSLLEPGRVGLW</sequence>
<dbReference type="Gene3D" id="3.40.50.1820">
    <property type="entry name" value="alpha/beta hydrolase"/>
    <property type="match status" value="1"/>
</dbReference>
<reference evidence="5" key="2">
    <citation type="submission" date="2020-09" db="EMBL/GenBank/DDBJ databases">
        <authorList>
            <person name="Sun Q."/>
            <person name="Ohkuma M."/>
        </authorList>
    </citation>
    <scope>NUCLEOTIDE SEQUENCE</scope>
    <source>
        <strain evidence="5">JCM 4059</strain>
    </source>
</reference>
<keyword evidence="6" id="KW-1185">Reference proteome</keyword>
<dbReference type="AlphaFoldDB" id="A0A919AWB6"/>
<protein>
    <recommendedName>
        <fullName evidence="3">Carboxylic ester hydrolase</fullName>
        <ecNumber evidence="3">3.1.1.-</ecNumber>
    </recommendedName>
</protein>
<feature type="domain" description="Carboxylesterase type B" evidence="4">
    <location>
        <begin position="17"/>
        <end position="160"/>
    </location>
</feature>
<evidence type="ECO:0000256" key="3">
    <source>
        <dbReference type="RuleBase" id="RU361235"/>
    </source>
</evidence>
<dbReference type="InterPro" id="IPR019826">
    <property type="entry name" value="Carboxylesterase_B_AS"/>
</dbReference>
<dbReference type="PROSITE" id="PS00122">
    <property type="entry name" value="CARBOXYLESTERASE_B_1"/>
    <property type="match status" value="1"/>
</dbReference>
<dbReference type="PANTHER" id="PTHR11559">
    <property type="entry name" value="CARBOXYLESTERASE"/>
    <property type="match status" value="1"/>
</dbReference>
<dbReference type="InterPro" id="IPR029058">
    <property type="entry name" value="AB_hydrolase_fold"/>
</dbReference>
<dbReference type="Pfam" id="PF00135">
    <property type="entry name" value="COesterase"/>
    <property type="match status" value="2"/>
</dbReference>
<organism evidence="5 6">
    <name type="scientific">Streptomyces mashuensis</name>
    <dbReference type="NCBI Taxonomy" id="33904"/>
    <lineage>
        <taxon>Bacteria</taxon>
        <taxon>Bacillati</taxon>
        <taxon>Actinomycetota</taxon>
        <taxon>Actinomycetes</taxon>
        <taxon>Kitasatosporales</taxon>
        <taxon>Streptomycetaceae</taxon>
        <taxon>Streptomyces</taxon>
    </lineage>
</organism>
<name>A0A919AWB6_9ACTN</name>
<evidence type="ECO:0000313" key="6">
    <source>
        <dbReference type="Proteomes" id="UP000638313"/>
    </source>
</evidence>
<dbReference type="RefSeq" id="WP_190127627.1">
    <property type="nucleotide sequence ID" value="NZ_BNBD01000001.1"/>
</dbReference>
<evidence type="ECO:0000256" key="1">
    <source>
        <dbReference type="ARBA" id="ARBA00005964"/>
    </source>
</evidence>
<dbReference type="EMBL" id="BNBD01000001">
    <property type="protein sequence ID" value="GHF26661.1"/>
    <property type="molecule type" value="Genomic_DNA"/>
</dbReference>
<evidence type="ECO:0000256" key="2">
    <source>
        <dbReference type="ARBA" id="ARBA00022801"/>
    </source>
</evidence>
<dbReference type="EC" id="3.1.1.-" evidence="3"/>
<comment type="caution">
    <text evidence="5">The sequence shown here is derived from an EMBL/GenBank/DDBJ whole genome shotgun (WGS) entry which is preliminary data.</text>
</comment>
<feature type="domain" description="Carboxylesterase type B" evidence="4">
    <location>
        <begin position="183"/>
        <end position="495"/>
    </location>
</feature>
<dbReference type="Proteomes" id="UP000638313">
    <property type="component" value="Unassembled WGS sequence"/>
</dbReference>
<dbReference type="InterPro" id="IPR002018">
    <property type="entry name" value="CarbesteraseB"/>
</dbReference>
<dbReference type="SUPFAM" id="SSF53474">
    <property type="entry name" value="alpha/beta-Hydrolases"/>
    <property type="match status" value="1"/>
</dbReference>
<keyword evidence="2 3" id="KW-0378">Hydrolase</keyword>
<accession>A0A919AWB6</accession>
<gene>
    <name evidence="5" type="ORF">GCM10010218_04450</name>
</gene>
<comment type="similarity">
    <text evidence="1 3">Belongs to the type-B carboxylesterase/lipase family.</text>
</comment>
<proteinExistence type="inferred from homology"/>
<dbReference type="GO" id="GO:0016787">
    <property type="term" value="F:hydrolase activity"/>
    <property type="evidence" value="ECO:0007669"/>
    <property type="project" value="UniProtKB-KW"/>
</dbReference>
<dbReference type="InterPro" id="IPR050309">
    <property type="entry name" value="Type-B_Carboxylest/Lipase"/>
</dbReference>